<accession>A0A1R0Y854</accession>
<reference evidence="1 2" key="1">
    <citation type="submission" date="2016-10" db="EMBL/GenBank/DDBJ databases">
        <title>Paenibacillus species isolates.</title>
        <authorList>
            <person name="Beno S.M."/>
        </authorList>
    </citation>
    <scope>NUCLEOTIDE SEQUENCE [LARGE SCALE GENOMIC DNA]</scope>
    <source>
        <strain evidence="1 2">FSL H7-0710</strain>
    </source>
</reference>
<dbReference type="EMBL" id="MPTC01000002">
    <property type="protein sequence ID" value="OMD43530.1"/>
    <property type="molecule type" value="Genomic_DNA"/>
</dbReference>
<name>A0A1R0Y854_9BACL</name>
<dbReference type="Proteomes" id="UP000187439">
    <property type="component" value="Unassembled WGS sequence"/>
</dbReference>
<evidence type="ECO:0000313" key="1">
    <source>
        <dbReference type="EMBL" id="OMD43530.1"/>
    </source>
</evidence>
<sequence>MNYDKEKYNRGKSQLVTQPIFYVEGKTNKIFYQQLDELSNKFIDNGGNCTTIKAKVESELNSYGIIDHDYVEISHGKLFPINFYSVENISLIYISNFKHLNEMLVDYIGIYGIEKARIHKPKLIINYEENRRRVRDYNVVLTQEKHHDQYIEYIENHILCDVTFMRYKNIKKIVESYVSFIKNKYSDRINYIADLADYLPTKSIENIFDAETLQKLKKVI</sequence>
<proteinExistence type="predicted"/>
<organism evidence="1 2">
    <name type="scientific">Paenibacillus odorifer</name>
    <dbReference type="NCBI Taxonomy" id="189426"/>
    <lineage>
        <taxon>Bacteria</taxon>
        <taxon>Bacillati</taxon>
        <taxon>Bacillota</taxon>
        <taxon>Bacilli</taxon>
        <taxon>Bacillales</taxon>
        <taxon>Paenibacillaceae</taxon>
        <taxon>Paenibacillus</taxon>
    </lineage>
</organism>
<protein>
    <submittedName>
        <fullName evidence="1">Uncharacterized protein</fullName>
    </submittedName>
</protein>
<dbReference type="AlphaFoldDB" id="A0A1R0Y854"/>
<comment type="caution">
    <text evidence="1">The sequence shown here is derived from an EMBL/GenBank/DDBJ whole genome shotgun (WGS) entry which is preliminary data.</text>
</comment>
<evidence type="ECO:0000313" key="2">
    <source>
        <dbReference type="Proteomes" id="UP000187439"/>
    </source>
</evidence>
<gene>
    <name evidence="1" type="ORF">BSK52_03755</name>
</gene>
<dbReference type="OrthoDB" id="10012861at2"/>
<dbReference type="RefSeq" id="WP_076117222.1">
    <property type="nucleotide sequence ID" value="NZ_MPTC01000002.1"/>
</dbReference>